<evidence type="ECO:0000256" key="4">
    <source>
        <dbReference type="ARBA" id="ARBA00022741"/>
    </source>
</evidence>
<dbReference type="InterPro" id="IPR036451">
    <property type="entry name" value="CblAdoTrfase-like_sf"/>
</dbReference>
<keyword evidence="4 6" id="KW-0547">Nucleotide-binding</keyword>
<dbReference type="EC" id="2.5.1.-" evidence="6"/>
<evidence type="ECO:0000256" key="7">
    <source>
        <dbReference type="SAM" id="MobiDB-lite"/>
    </source>
</evidence>
<accession>A0A7X2INR9</accession>
<dbReference type="Proteomes" id="UP000446768">
    <property type="component" value="Unassembled WGS sequence"/>
</dbReference>
<dbReference type="GO" id="GO:0008817">
    <property type="term" value="F:corrinoid adenosyltransferase activity"/>
    <property type="evidence" value="ECO:0007669"/>
    <property type="project" value="TreeGrafter"/>
</dbReference>
<dbReference type="EMBL" id="WKJJ01000009">
    <property type="protein sequence ID" value="MRV73153.1"/>
    <property type="molecule type" value="Genomic_DNA"/>
</dbReference>
<feature type="domain" description="Cobalamin adenosyltransferase-like" evidence="8">
    <location>
        <begin position="8"/>
        <end position="165"/>
    </location>
</feature>
<evidence type="ECO:0000256" key="5">
    <source>
        <dbReference type="ARBA" id="ARBA00022840"/>
    </source>
</evidence>
<evidence type="ECO:0000256" key="1">
    <source>
        <dbReference type="ARBA" id="ARBA00007487"/>
    </source>
</evidence>
<keyword evidence="6" id="KW-0169">Cobalamin biosynthesis</keyword>
<dbReference type="PANTHER" id="PTHR12213">
    <property type="entry name" value="CORRINOID ADENOSYLTRANSFERASE"/>
    <property type="match status" value="1"/>
</dbReference>
<dbReference type="NCBIfam" id="TIGR00636">
    <property type="entry name" value="PduO_Nterm"/>
    <property type="match status" value="1"/>
</dbReference>
<evidence type="ECO:0000259" key="8">
    <source>
        <dbReference type="Pfam" id="PF01923"/>
    </source>
</evidence>
<dbReference type="GO" id="GO:0005524">
    <property type="term" value="F:ATP binding"/>
    <property type="evidence" value="ECO:0007669"/>
    <property type="project" value="UniProtKB-UniRule"/>
</dbReference>
<dbReference type="RefSeq" id="WP_154375445.1">
    <property type="nucleotide sequence ID" value="NZ_WKJJ01000009.1"/>
</dbReference>
<comment type="subunit">
    <text evidence="2">Homotrimer.</text>
</comment>
<protein>
    <recommendedName>
        <fullName evidence="6">Cobalamin adenosyltransferase</fullName>
        <ecNumber evidence="6">2.5.1.-</ecNumber>
    </recommendedName>
</protein>
<evidence type="ECO:0000256" key="3">
    <source>
        <dbReference type="ARBA" id="ARBA00022679"/>
    </source>
</evidence>
<evidence type="ECO:0000256" key="2">
    <source>
        <dbReference type="ARBA" id="ARBA00011233"/>
    </source>
</evidence>
<proteinExistence type="inferred from homology"/>
<feature type="region of interest" description="Disordered" evidence="7">
    <location>
        <begin position="1"/>
        <end position="24"/>
    </location>
</feature>
<dbReference type="InterPro" id="IPR029499">
    <property type="entry name" value="PduO-typ"/>
</dbReference>
<dbReference type="PANTHER" id="PTHR12213:SF0">
    <property type="entry name" value="CORRINOID ADENOSYLTRANSFERASE MMAB"/>
    <property type="match status" value="1"/>
</dbReference>
<name>A0A7X2INR9_9BURK</name>
<keyword evidence="3 6" id="KW-0808">Transferase</keyword>
<sequence>MGNRLSKIATRTGDNGTTGLGDGTRTDKDSVRICAIGDVDELNSHIGLLLSEDMPDDMRDELVGVQHDLFDLGGELCIPGYQMIKEEHVEKLDGLLAKHNATLPALTEFILPAGSRAASLAHVCRTICRRAERSIVTLGKTETIHDHPRQYVNRLSDLMFVLARVLNRFAGGGDVLWQHERKSRKETKAEYAAKAEAAAAEAAADAADEE</sequence>
<comment type="similarity">
    <text evidence="1 6">Belongs to the Cob(I)alamin adenosyltransferase family.</text>
</comment>
<keyword evidence="10" id="KW-1185">Reference proteome</keyword>
<gene>
    <name evidence="9" type="ORF">GJ700_15695</name>
</gene>
<reference evidence="9 10" key="1">
    <citation type="submission" date="2019-11" db="EMBL/GenBank/DDBJ databases">
        <title>Novel species isolated from a subtropical stream in China.</title>
        <authorList>
            <person name="Lu H."/>
        </authorList>
    </citation>
    <scope>NUCLEOTIDE SEQUENCE [LARGE SCALE GENOMIC DNA]</scope>
    <source>
        <strain evidence="9 10">FT92W</strain>
    </source>
</reference>
<organism evidence="9 10">
    <name type="scientific">Pseudoduganella rivuli</name>
    <dbReference type="NCBI Taxonomy" id="2666085"/>
    <lineage>
        <taxon>Bacteria</taxon>
        <taxon>Pseudomonadati</taxon>
        <taxon>Pseudomonadota</taxon>
        <taxon>Betaproteobacteria</taxon>
        <taxon>Burkholderiales</taxon>
        <taxon>Oxalobacteraceae</taxon>
        <taxon>Telluria group</taxon>
        <taxon>Pseudoduganella</taxon>
    </lineage>
</organism>
<keyword evidence="5 6" id="KW-0067">ATP-binding</keyword>
<dbReference type="Pfam" id="PF01923">
    <property type="entry name" value="Cob_adeno_trans"/>
    <property type="match status" value="1"/>
</dbReference>
<evidence type="ECO:0000313" key="9">
    <source>
        <dbReference type="EMBL" id="MRV73153.1"/>
    </source>
</evidence>
<dbReference type="AlphaFoldDB" id="A0A7X2INR9"/>
<dbReference type="GO" id="GO:0009236">
    <property type="term" value="P:cobalamin biosynthetic process"/>
    <property type="evidence" value="ECO:0007669"/>
    <property type="project" value="UniProtKB-UniRule"/>
</dbReference>
<dbReference type="InterPro" id="IPR016030">
    <property type="entry name" value="CblAdoTrfase-like"/>
</dbReference>
<comment type="caution">
    <text evidence="9">The sequence shown here is derived from an EMBL/GenBank/DDBJ whole genome shotgun (WGS) entry which is preliminary data.</text>
</comment>
<dbReference type="Gene3D" id="1.20.1200.10">
    <property type="entry name" value="Cobalamin adenosyltransferase-like"/>
    <property type="match status" value="1"/>
</dbReference>
<dbReference type="FunFam" id="1.20.1200.10:FF:000001">
    <property type="entry name" value="Cob(I)yrinic acid a,c-diamide adenosyltransferase"/>
    <property type="match status" value="1"/>
</dbReference>
<comment type="catalytic activity">
    <reaction evidence="6">
        <text>2 cob(II)alamin + AH2 + 2 ATP = 2 adenosylcob(III)alamin + 2 triphosphate + A + 2 H(+)</text>
        <dbReference type="Rhea" id="RHEA:53304"/>
        <dbReference type="ChEBI" id="CHEBI:13193"/>
        <dbReference type="ChEBI" id="CHEBI:15378"/>
        <dbReference type="ChEBI" id="CHEBI:16304"/>
        <dbReference type="ChEBI" id="CHEBI:17499"/>
        <dbReference type="ChEBI" id="CHEBI:18036"/>
        <dbReference type="ChEBI" id="CHEBI:18408"/>
        <dbReference type="ChEBI" id="CHEBI:30616"/>
    </reaction>
</comment>
<evidence type="ECO:0000256" key="6">
    <source>
        <dbReference type="RuleBase" id="RU366026"/>
    </source>
</evidence>
<dbReference type="SUPFAM" id="SSF89028">
    <property type="entry name" value="Cobalamin adenosyltransferase-like"/>
    <property type="match status" value="1"/>
</dbReference>
<evidence type="ECO:0000313" key="10">
    <source>
        <dbReference type="Proteomes" id="UP000446768"/>
    </source>
</evidence>